<dbReference type="EMBL" id="LAZR01000146">
    <property type="protein sequence ID" value="KKN86583.1"/>
    <property type="molecule type" value="Genomic_DNA"/>
</dbReference>
<sequence length="147" mass="16919">MAKNEKENKPKKEATVGIIDLDIGESYDMPASEFFDKLKEALTNRPQVDLTQMSIDEIQSVLDGQRGYLCLKLIDKKEPRQFATIFSSVTLTIEMPELMDILQHKSPLTIVKMGKYDIMDGYPKDVKKFPLKTYKSIDKLLEVWEVD</sequence>
<protein>
    <submittedName>
        <fullName evidence="1">Uncharacterized protein</fullName>
    </submittedName>
</protein>
<proteinExistence type="predicted"/>
<accession>A0A0F9X4V5</accession>
<name>A0A0F9X4V5_9ZZZZ</name>
<evidence type="ECO:0000313" key="1">
    <source>
        <dbReference type="EMBL" id="KKN86583.1"/>
    </source>
</evidence>
<comment type="caution">
    <text evidence="1">The sequence shown here is derived from an EMBL/GenBank/DDBJ whole genome shotgun (WGS) entry which is preliminary data.</text>
</comment>
<reference evidence="1" key="1">
    <citation type="journal article" date="2015" name="Nature">
        <title>Complex archaea that bridge the gap between prokaryotes and eukaryotes.</title>
        <authorList>
            <person name="Spang A."/>
            <person name="Saw J.H."/>
            <person name="Jorgensen S.L."/>
            <person name="Zaremba-Niedzwiedzka K."/>
            <person name="Martijn J."/>
            <person name="Lind A.E."/>
            <person name="van Eijk R."/>
            <person name="Schleper C."/>
            <person name="Guy L."/>
            <person name="Ettema T.J."/>
        </authorList>
    </citation>
    <scope>NUCLEOTIDE SEQUENCE</scope>
</reference>
<dbReference type="AlphaFoldDB" id="A0A0F9X4V5"/>
<gene>
    <name evidence="1" type="ORF">LCGC14_0267590</name>
</gene>
<organism evidence="1">
    <name type="scientific">marine sediment metagenome</name>
    <dbReference type="NCBI Taxonomy" id="412755"/>
    <lineage>
        <taxon>unclassified sequences</taxon>
        <taxon>metagenomes</taxon>
        <taxon>ecological metagenomes</taxon>
    </lineage>
</organism>